<feature type="transmembrane region" description="Helical" evidence="12">
    <location>
        <begin position="411"/>
        <end position="428"/>
    </location>
</feature>
<comment type="caution">
    <text evidence="13">The sequence shown here is derived from an EMBL/GenBank/DDBJ whole genome shotgun (WGS) entry which is preliminary data.</text>
</comment>
<keyword evidence="4 12" id="KW-0472">Membrane</keyword>
<comment type="subcellular location">
    <subcellularLocation>
        <location evidence="1">Cell membrane</location>
    </subcellularLocation>
</comment>
<evidence type="ECO:0000256" key="4">
    <source>
        <dbReference type="ARBA" id="ARBA00023136"/>
    </source>
</evidence>
<feature type="transmembrane region" description="Helical" evidence="12">
    <location>
        <begin position="491"/>
        <end position="512"/>
    </location>
</feature>
<keyword evidence="8" id="KW-0624">Polysaccharide degradation</keyword>
<dbReference type="GO" id="GO:0016787">
    <property type="term" value="F:hydrolase activity"/>
    <property type="evidence" value="ECO:0007669"/>
    <property type="project" value="UniProtKB-KW"/>
</dbReference>
<dbReference type="AlphaFoldDB" id="A0AA43TQB6"/>
<evidence type="ECO:0000256" key="9">
    <source>
        <dbReference type="ARBA" id="ARBA00037649"/>
    </source>
</evidence>
<accession>A0AA43TQB6</accession>
<feature type="transmembrane region" description="Helical" evidence="12">
    <location>
        <begin position="532"/>
        <end position="557"/>
    </location>
</feature>
<evidence type="ECO:0000256" key="12">
    <source>
        <dbReference type="SAM" id="Phobius"/>
    </source>
</evidence>
<keyword evidence="12" id="KW-0812">Transmembrane</keyword>
<feature type="transmembrane region" description="Helical" evidence="12">
    <location>
        <begin position="381"/>
        <end position="399"/>
    </location>
</feature>
<comment type="function">
    <text evidence="9">Glucanases play a role in cell expansion during growth, in cell-cell fusion during mating, and in spore release during sporulation. This enzyme may be involved in beta-glucan degradation. Active on laminarin and lichenan.</text>
</comment>
<feature type="transmembrane region" description="Helical" evidence="12">
    <location>
        <begin position="440"/>
        <end position="463"/>
    </location>
</feature>
<feature type="transmembrane region" description="Helical" evidence="12">
    <location>
        <begin position="347"/>
        <end position="369"/>
    </location>
</feature>
<dbReference type="Proteomes" id="UP001160519">
    <property type="component" value="Unassembled WGS sequence"/>
</dbReference>
<gene>
    <name evidence="13" type="ORF">PSU93_11090</name>
</gene>
<dbReference type="GO" id="GO:0000272">
    <property type="term" value="P:polysaccharide catabolic process"/>
    <property type="evidence" value="ECO:0007669"/>
    <property type="project" value="UniProtKB-KW"/>
</dbReference>
<evidence type="ECO:0000313" key="13">
    <source>
        <dbReference type="EMBL" id="MDI1231685.1"/>
    </source>
</evidence>
<reference evidence="13" key="1">
    <citation type="submission" date="2023-01" db="EMBL/GenBank/DDBJ databases">
        <title>Biogeochemical cycle of methane in antarctic sediments.</title>
        <authorList>
            <person name="Roldan D.M."/>
            <person name="Menes R.J."/>
        </authorList>
    </citation>
    <scope>NUCLEOTIDE SEQUENCE [LARGE SCALE GENOMIC DNA]</scope>
    <source>
        <strain evidence="13">K-2018 MAG008</strain>
    </source>
</reference>
<dbReference type="GO" id="GO:0071555">
    <property type="term" value="P:cell wall organization"/>
    <property type="evidence" value="ECO:0007669"/>
    <property type="project" value="UniProtKB-KW"/>
</dbReference>
<dbReference type="PANTHER" id="PTHR16631">
    <property type="entry name" value="GLUCAN 1,3-BETA-GLUCOSIDASE"/>
    <property type="match status" value="1"/>
</dbReference>
<keyword evidence="12" id="KW-1133">Transmembrane helix</keyword>
<evidence type="ECO:0000256" key="1">
    <source>
        <dbReference type="ARBA" id="ARBA00004236"/>
    </source>
</evidence>
<keyword evidence="14" id="KW-1185">Reference proteome</keyword>
<evidence type="ECO:0000256" key="5">
    <source>
        <dbReference type="ARBA" id="ARBA00023180"/>
    </source>
</evidence>
<keyword evidence="3" id="KW-0378">Hydrolase</keyword>
<dbReference type="InterPro" id="IPR017853">
    <property type="entry name" value="GH"/>
</dbReference>
<dbReference type="EMBL" id="JAQSDF010000037">
    <property type="protein sequence ID" value="MDI1231685.1"/>
    <property type="molecule type" value="Genomic_DNA"/>
</dbReference>
<keyword evidence="2" id="KW-1003">Cell membrane</keyword>
<feature type="transmembrane region" description="Helical" evidence="12">
    <location>
        <begin position="315"/>
        <end position="335"/>
    </location>
</feature>
<evidence type="ECO:0000313" key="14">
    <source>
        <dbReference type="Proteomes" id="UP001160519"/>
    </source>
</evidence>
<dbReference type="SUPFAM" id="SSF51445">
    <property type="entry name" value="(Trans)glycosidases"/>
    <property type="match status" value="1"/>
</dbReference>
<evidence type="ECO:0000256" key="11">
    <source>
        <dbReference type="ARBA" id="ARBA00043078"/>
    </source>
</evidence>
<sequence length="562" mass="62651">MRIALFVALVVLLNGLLGWFTNLPQDVGSDVPSGKLGSLSFAPFREGQGPMDEKFPTPEQIDADLRLMGEKTHSIRTYASAEGSMPVIPALAQKHGLKMIQGAWLGSIKADNETEIAEVIRSANANPDVVKRVIVGNEVLLRGDLEPEQLIEYIREVKRSVKQPVSYADVWSMYMKYPELIKEVDFITIHILPYWEDKPITVDQAPEHIERIYRQVQQEADSIAPGKPILIGESGWPGAGRQRGWAVPSVVNEAKFIRKLIEVATKNGFDYNIVEAFNQSWKSDFEGVVGANWGLYSVDRKEVFPLTGKVYENPGWFNGVIASTILFLFIVIGCWKPLQSLSSMRLAVFLLFSQLLALLLASMTENLWYTSYSDWQRLQTALIAGANALLAGLILRRSYALFANQTPHPKLGSWIYTLYILFAGFAVYKTFGLALNGRYISFPTAAVYIPVIGVLGLMIISYMTERSYSLKTLEINRLAGHQNTKADQDKIMGYALLIMGLALIIRESQAFLESRDFILAYPDVLERIGVALVFSVTNCQLLGWLMCLAILALPLLVSGGKK</sequence>
<dbReference type="Gene3D" id="3.20.20.80">
    <property type="entry name" value="Glycosidases"/>
    <property type="match status" value="1"/>
</dbReference>
<dbReference type="GO" id="GO:0005886">
    <property type="term" value="C:plasma membrane"/>
    <property type="evidence" value="ECO:0007669"/>
    <property type="project" value="UniProtKB-SubCell"/>
</dbReference>
<name>A0AA43TQB6_9GAMM</name>
<proteinExistence type="predicted"/>
<keyword evidence="7" id="KW-0961">Cell wall biogenesis/degradation</keyword>
<evidence type="ECO:0000256" key="7">
    <source>
        <dbReference type="ARBA" id="ARBA00023316"/>
    </source>
</evidence>
<dbReference type="InterPro" id="IPR050732">
    <property type="entry name" value="Beta-glucan_modifiers"/>
</dbReference>
<evidence type="ECO:0000256" key="3">
    <source>
        <dbReference type="ARBA" id="ARBA00022801"/>
    </source>
</evidence>
<keyword evidence="5" id="KW-0325">Glycoprotein</keyword>
<evidence type="ECO:0000256" key="10">
    <source>
        <dbReference type="ARBA" id="ARBA00042373"/>
    </source>
</evidence>
<dbReference type="PANTHER" id="PTHR16631:SF17">
    <property type="entry name" value="GLUCAN ENDO-1,3-BETA-GLUCOSIDASE BTGC"/>
    <property type="match status" value="1"/>
</dbReference>
<organism evidence="13 14">
    <name type="scientific">Candidatus Methylobacter titanis</name>
    <dbReference type="NCBI Taxonomy" id="3053457"/>
    <lineage>
        <taxon>Bacteria</taxon>
        <taxon>Pseudomonadati</taxon>
        <taxon>Pseudomonadota</taxon>
        <taxon>Gammaproteobacteria</taxon>
        <taxon>Methylococcales</taxon>
        <taxon>Methylococcaceae</taxon>
        <taxon>Methylobacter</taxon>
    </lineage>
</organism>
<keyword evidence="6" id="KW-0119">Carbohydrate metabolism</keyword>
<evidence type="ECO:0000256" key="6">
    <source>
        <dbReference type="ARBA" id="ARBA00023277"/>
    </source>
</evidence>
<protein>
    <recommendedName>
        <fullName evidence="11">Endo-1,3-beta-glucanase btgC</fullName>
    </recommendedName>
    <alternativeName>
        <fullName evidence="10">Laminarinase btgC</fullName>
    </alternativeName>
</protein>
<evidence type="ECO:0000256" key="8">
    <source>
        <dbReference type="ARBA" id="ARBA00023326"/>
    </source>
</evidence>
<evidence type="ECO:0000256" key="2">
    <source>
        <dbReference type="ARBA" id="ARBA00022475"/>
    </source>
</evidence>